<dbReference type="EMBL" id="CP002083">
    <property type="protein sequence ID" value="ADJ24828.1"/>
    <property type="molecule type" value="Genomic_DNA"/>
</dbReference>
<evidence type="ECO:0000313" key="1">
    <source>
        <dbReference type="EMBL" id="ADJ24828.1"/>
    </source>
</evidence>
<protein>
    <submittedName>
        <fullName evidence="1">Uncharacterized protein</fullName>
    </submittedName>
</protein>
<dbReference type="OrthoDB" id="7933290at2"/>
<proteinExistence type="predicted"/>
<dbReference type="Proteomes" id="UP000002033">
    <property type="component" value="Chromosome"/>
</dbReference>
<sequence>MTNLVLLNSQRSKKDEQERADLVNGLKELLAKAELGELKAVCYASIATDNESITLGILKGGSTGLHEMVGASQILADALLESARN</sequence>
<dbReference type="HOGENOM" id="CLU_2508247_0_0_5"/>
<dbReference type="RefSeq" id="WP_013216987.1">
    <property type="nucleotide sequence ID" value="NC_014313.1"/>
</dbReference>
<organism evidence="1 2">
    <name type="scientific">Hyphomicrobium denitrificans (strain ATCC 51888 / DSM 1869 / NCIMB 11706 / TK 0415)</name>
    <dbReference type="NCBI Taxonomy" id="582899"/>
    <lineage>
        <taxon>Bacteria</taxon>
        <taxon>Pseudomonadati</taxon>
        <taxon>Pseudomonadota</taxon>
        <taxon>Alphaproteobacteria</taxon>
        <taxon>Hyphomicrobiales</taxon>
        <taxon>Hyphomicrobiaceae</taxon>
        <taxon>Hyphomicrobium</taxon>
    </lineage>
</organism>
<dbReference type="AlphaFoldDB" id="D8JVH4"/>
<evidence type="ECO:0000313" key="2">
    <source>
        <dbReference type="Proteomes" id="UP000002033"/>
    </source>
</evidence>
<dbReference type="KEGG" id="hdn:Hden_3033"/>
<accession>D8JVH4</accession>
<name>D8JVH4_HYPDA</name>
<reference evidence="2" key="1">
    <citation type="journal article" date="2011" name="J. Bacteriol.">
        <title>Genome sequences of eight morphologically diverse alphaproteobacteria.</title>
        <authorList>
            <consortium name="US DOE Joint Genome Institute"/>
            <person name="Brown P.J."/>
            <person name="Kysela D.T."/>
            <person name="Buechlein A."/>
            <person name="Hemmerich C."/>
            <person name="Brun Y.V."/>
        </authorList>
    </citation>
    <scope>NUCLEOTIDE SEQUENCE [LARGE SCALE GENOMIC DNA]</scope>
    <source>
        <strain evidence="2">ATCC 51888 / DSM 1869 / NCIB 11706 / TK 0415</strain>
    </source>
</reference>
<gene>
    <name evidence="1" type="ordered locus">Hden_3033</name>
</gene>
<keyword evidence="2" id="KW-1185">Reference proteome</keyword>